<reference evidence="2 3" key="1">
    <citation type="submission" date="2015-12" db="EMBL/GenBank/DDBJ databases">
        <title>The genome of Folsomia candida.</title>
        <authorList>
            <person name="Faddeeva A."/>
            <person name="Derks M.F."/>
            <person name="Anvar Y."/>
            <person name="Smit S."/>
            <person name="Van Straalen N."/>
            <person name="Roelofs D."/>
        </authorList>
    </citation>
    <scope>NUCLEOTIDE SEQUENCE [LARGE SCALE GENOMIC DNA]</scope>
    <source>
        <strain evidence="2 3">VU population</strain>
        <tissue evidence="2">Whole body</tissue>
    </source>
</reference>
<comment type="caution">
    <text evidence="2">The sequence shown here is derived from an EMBL/GenBank/DDBJ whole genome shotgun (WGS) entry which is preliminary data.</text>
</comment>
<dbReference type="EMBL" id="LNIX01000024">
    <property type="protein sequence ID" value="OXA42982.1"/>
    <property type="molecule type" value="Genomic_DNA"/>
</dbReference>
<accession>A0A226DBT8</accession>
<proteinExistence type="predicted"/>
<evidence type="ECO:0000313" key="2">
    <source>
        <dbReference type="EMBL" id="OXA42982.1"/>
    </source>
</evidence>
<evidence type="ECO:0000313" key="3">
    <source>
        <dbReference type="Proteomes" id="UP000198287"/>
    </source>
</evidence>
<sequence length="323" mass="36629">MALKAEESHQKFASTNLQGKAGQAHFTFNTGTVFQDPQGLSSGNPARPARFTIKPKEYSGGPNSDPQEYIDVFKLISKSNSWTNKQMCDIFATQLKGVAWGWYMQNTAQRQRDGYGDWNWQELGKAFLSSAVEIVPTSWINDDATLLIQSLSTPRYLRRLAIVRYLVSEERKFDFVRDNVFGVWKSRAVEKRDNKRKTGTGGGKDNVLNDVDHLIFEIIGKESVVMDGLPVGESGEPEVNVDDHPEDVSESTSNSDEPPVDRLLKRPPRSKAKLSVDEEELKRKRLQTTLMEVTIYKTRLEAYQLEKTLSLPLSEYTKVLFDE</sequence>
<evidence type="ECO:0008006" key="4">
    <source>
        <dbReference type="Google" id="ProtNLM"/>
    </source>
</evidence>
<dbReference type="Proteomes" id="UP000198287">
    <property type="component" value="Unassembled WGS sequence"/>
</dbReference>
<name>A0A226DBT8_FOLCA</name>
<organism evidence="2 3">
    <name type="scientific">Folsomia candida</name>
    <name type="common">Springtail</name>
    <dbReference type="NCBI Taxonomy" id="158441"/>
    <lineage>
        <taxon>Eukaryota</taxon>
        <taxon>Metazoa</taxon>
        <taxon>Ecdysozoa</taxon>
        <taxon>Arthropoda</taxon>
        <taxon>Hexapoda</taxon>
        <taxon>Collembola</taxon>
        <taxon>Entomobryomorpha</taxon>
        <taxon>Isotomoidea</taxon>
        <taxon>Isotomidae</taxon>
        <taxon>Proisotominae</taxon>
        <taxon>Folsomia</taxon>
    </lineage>
</organism>
<keyword evidence="3" id="KW-1185">Reference proteome</keyword>
<gene>
    <name evidence="2" type="ORF">Fcan01_22400</name>
</gene>
<evidence type="ECO:0000256" key="1">
    <source>
        <dbReference type="SAM" id="MobiDB-lite"/>
    </source>
</evidence>
<dbReference type="AlphaFoldDB" id="A0A226DBT8"/>
<feature type="region of interest" description="Disordered" evidence="1">
    <location>
        <begin position="229"/>
        <end position="278"/>
    </location>
</feature>
<protein>
    <recommendedName>
        <fullName evidence="4">Retrotransposon gag domain-containing protein</fullName>
    </recommendedName>
</protein>